<protein>
    <submittedName>
        <fullName evidence="2">Uncharacterized protein</fullName>
    </submittedName>
</protein>
<dbReference type="PROSITE" id="PS51257">
    <property type="entry name" value="PROKAR_LIPOPROTEIN"/>
    <property type="match status" value="1"/>
</dbReference>
<feature type="signal peptide" evidence="1">
    <location>
        <begin position="1"/>
        <end position="17"/>
    </location>
</feature>
<sequence length="163" mass="17233">MHFPKSLAVVLIQLTLGCRLYRVVNISYHANCILTIAVSPAAATGCGEYDACIGTEYCATKTFTTPVSTIITTCLPTATCLGVYEGCSFGGGMTCCSGYCAATRCRSTDTDWPNCSEDMGACIADENCCYGNQCVDGLCIRPPYSSTQTMTTSSPTSVCYSDT</sequence>
<evidence type="ECO:0000313" key="3">
    <source>
        <dbReference type="Proteomes" id="UP000034947"/>
    </source>
</evidence>
<name>A0A0F8XCR8_9EURO</name>
<gene>
    <name evidence="2" type="ORF">AOCH_000716</name>
</gene>
<keyword evidence="3" id="KW-1185">Reference proteome</keyword>
<evidence type="ECO:0000256" key="1">
    <source>
        <dbReference type="SAM" id="SignalP"/>
    </source>
</evidence>
<proteinExistence type="predicted"/>
<dbReference type="OrthoDB" id="4507040at2759"/>
<evidence type="ECO:0000313" key="2">
    <source>
        <dbReference type="EMBL" id="KKK21387.1"/>
    </source>
</evidence>
<organism evidence="2 3">
    <name type="scientific">Aspergillus ochraceoroseus</name>
    <dbReference type="NCBI Taxonomy" id="138278"/>
    <lineage>
        <taxon>Eukaryota</taxon>
        <taxon>Fungi</taxon>
        <taxon>Dikarya</taxon>
        <taxon>Ascomycota</taxon>
        <taxon>Pezizomycotina</taxon>
        <taxon>Eurotiomycetes</taxon>
        <taxon>Eurotiomycetidae</taxon>
        <taxon>Eurotiales</taxon>
        <taxon>Aspergillaceae</taxon>
        <taxon>Aspergillus</taxon>
        <taxon>Aspergillus subgen. Nidulantes</taxon>
    </lineage>
</organism>
<comment type="caution">
    <text evidence="2">The sequence shown here is derived from an EMBL/GenBank/DDBJ whole genome shotgun (WGS) entry which is preliminary data.</text>
</comment>
<accession>A0A0F8XCR8</accession>
<dbReference type="AlphaFoldDB" id="A0A0F8XCR8"/>
<dbReference type="EMBL" id="JYKN01001227">
    <property type="protein sequence ID" value="KKK21387.1"/>
    <property type="molecule type" value="Genomic_DNA"/>
</dbReference>
<dbReference type="Proteomes" id="UP000034947">
    <property type="component" value="Unassembled WGS sequence"/>
</dbReference>
<dbReference type="VEuPathDB" id="FungiDB:P175DRAFT_0440011"/>
<feature type="chain" id="PRO_5002529336" evidence="1">
    <location>
        <begin position="18"/>
        <end position="163"/>
    </location>
</feature>
<keyword evidence="1" id="KW-0732">Signal</keyword>
<reference evidence="2 3" key="1">
    <citation type="submission" date="2015-02" db="EMBL/GenBank/DDBJ databases">
        <title>Draft Genome Sequences of Two Closely-Related Aflatoxigenic Aspergillus Species Obtained from the Cote d'Ivoire.</title>
        <authorList>
            <person name="Moore G.G."/>
            <person name="Beltz S.B."/>
            <person name="Mack B.M."/>
        </authorList>
    </citation>
    <scope>NUCLEOTIDE SEQUENCE [LARGE SCALE GENOMIC DNA]</scope>
    <source>
        <strain evidence="2 3">SRRC1432</strain>
    </source>
</reference>